<evidence type="ECO:0000259" key="2">
    <source>
        <dbReference type="Pfam" id="PF19124"/>
    </source>
</evidence>
<reference evidence="4" key="1">
    <citation type="journal article" date="2019" name="Int. J. Syst. Evol. Microbiol.">
        <title>The Global Catalogue of Microorganisms (GCM) 10K type strain sequencing project: providing services to taxonomists for standard genome sequencing and annotation.</title>
        <authorList>
            <consortium name="The Broad Institute Genomics Platform"/>
            <consortium name="The Broad Institute Genome Sequencing Center for Infectious Disease"/>
            <person name="Wu L."/>
            <person name="Ma J."/>
        </authorList>
    </citation>
    <scope>NUCLEOTIDE SEQUENCE [LARGE SCALE GENOMIC DNA]</scope>
    <source>
        <strain evidence="4">CCUG 43114</strain>
    </source>
</reference>
<dbReference type="Pfam" id="PF19124">
    <property type="entry name" value="DUF5808"/>
    <property type="match status" value="1"/>
</dbReference>
<dbReference type="Proteomes" id="UP001596122">
    <property type="component" value="Unassembled WGS sequence"/>
</dbReference>
<organism evidence="3 4">
    <name type="scientific">Aquipuribacter nitratireducens</name>
    <dbReference type="NCBI Taxonomy" id="650104"/>
    <lineage>
        <taxon>Bacteria</taxon>
        <taxon>Bacillati</taxon>
        <taxon>Actinomycetota</taxon>
        <taxon>Actinomycetes</taxon>
        <taxon>Micrococcales</taxon>
        <taxon>Intrasporangiaceae</taxon>
        <taxon>Aquipuribacter</taxon>
    </lineage>
</organism>
<keyword evidence="4" id="KW-1185">Reference proteome</keyword>
<evidence type="ECO:0000313" key="4">
    <source>
        <dbReference type="Proteomes" id="UP001596122"/>
    </source>
</evidence>
<accession>A0ABW0GJ59</accession>
<feature type="transmembrane region" description="Helical" evidence="1">
    <location>
        <begin position="12"/>
        <end position="30"/>
    </location>
</feature>
<dbReference type="RefSeq" id="WP_340269110.1">
    <property type="nucleotide sequence ID" value="NZ_JBBEOG010000003.1"/>
</dbReference>
<dbReference type="InterPro" id="IPR043831">
    <property type="entry name" value="DUF5808"/>
</dbReference>
<dbReference type="EMBL" id="JBHSLD010000004">
    <property type="protein sequence ID" value="MFC5379888.1"/>
    <property type="molecule type" value="Genomic_DNA"/>
</dbReference>
<feature type="domain" description="DUF5808" evidence="2">
    <location>
        <begin position="72"/>
        <end position="92"/>
    </location>
</feature>
<comment type="caution">
    <text evidence="3">The sequence shown here is derived from an EMBL/GenBank/DDBJ whole genome shotgun (WGS) entry which is preliminary data.</text>
</comment>
<gene>
    <name evidence="3" type="ORF">ACFPJ6_03685</name>
</gene>
<evidence type="ECO:0000256" key="1">
    <source>
        <dbReference type="SAM" id="Phobius"/>
    </source>
</evidence>
<keyword evidence="1" id="KW-0472">Membrane</keyword>
<sequence length="98" mass="11162">MSTGESPKKRSGGDGFLTVVSVILLVAAVRQQLRRPKAERTWHGTVPVEVPYELRRPTLERVRHRLWDAEEPRLFVPTVFGVGWTVNLARLLRRHPGA</sequence>
<evidence type="ECO:0000313" key="3">
    <source>
        <dbReference type="EMBL" id="MFC5379888.1"/>
    </source>
</evidence>
<keyword evidence="1" id="KW-0812">Transmembrane</keyword>
<keyword evidence="1" id="KW-1133">Transmembrane helix</keyword>
<name>A0ABW0GJ59_9MICO</name>
<proteinExistence type="predicted"/>
<protein>
    <submittedName>
        <fullName evidence="3">DUF5808 domain-containing protein</fullName>
    </submittedName>
</protein>